<evidence type="ECO:0000256" key="1">
    <source>
        <dbReference type="SAM" id="SignalP"/>
    </source>
</evidence>
<evidence type="ECO:0000313" key="2">
    <source>
        <dbReference type="EMBL" id="PQO45363.1"/>
    </source>
</evidence>
<dbReference type="EMBL" id="PUHZ01000014">
    <property type="protein sequence ID" value="PQO45363.1"/>
    <property type="molecule type" value="Genomic_DNA"/>
</dbReference>
<dbReference type="Proteomes" id="UP000237819">
    <property type="component" value="Unassembled WGS sequence"/>
</dbReference>
<reference evidence="2 3" key="1">
    <citation type="submission" date="2018-02" db="EMBL/GenBank/DDBJ databases">
        <title>Comparative genomes isolates from brazilian mangrove.</title>
        <authorList>
            <person name="Araujo J.E."/>
            <person name="Taketani R.G."/>
            <person name="Silva M.C.P."/>
            <person name="Loureco M.V."/>
            <person name="Andreote F.D."/>
        </authorList>
    </citation>
    <scope>NUCLEOTIDE SEQUENCE [LARGE SCALE GENOMIC DNA]</scope>
    <source>
        <strain evidence="2 3">Nap-Phe MGV</strain>
    </source>
</reference>
<comment type="caution">
    <text evidence="2">The sequence shown here is derived from an EMBL/GenBank/DDBJ whole genome shotgun (WGS) entry which is preliminary data.</text>
</comment>
<evidence type="ECO:0000313" key="3">
    <source>
        <dbReference type="Proteomes" id="UP000237819"/>
    </source>
</evidence>
<accession>A0A2S8GLP7</accession>
<sequence length="153" mass="16589">MLPTTCGRSCQAIFACLAVLIFLSCSSNGADQTAPETTQWVLPVATSKANANLDAQLTRLKDVLQNKFEIQYHENGNPGCALWVEVTGFKPNPGVGGYVIVIQPGGIVLTATDAEQLERAIERIKQVRQVKKDGVYLPVGLLTNYPVIESTDR</sequence>
<feature type="signal peptide" evidence="1">
    <location>
        <begin position="1"/>
        <end position="29"/>
    </location>
</feature>
<dbReference type="RefSeq" id="WP_105335854.1">
    <property type="nucleotide sequence ID" value="NZ_PUHZ01000014.1"/>
</dbReference>
<gene>
    <name evidence="2" type="ORF">C5Y93_12945</name>
</gene>
<evidence type="ECO:0008006" key="4">
    <source>
        <dbReference type="Google" id="ProtNLM"/>
    </source>
</evidence>
<feature type="chain" id="PRO_5015444567" description="Beta-hexosaminidase bacterial type N-terminal domain-containing protein" evidence="1">
    <location>
        <begin position="30"/>
        <end position="153"/>
    </location>
</feature>
<dbReference type="AlphaFoldDB" id="A0A2S8GLP7"/>
<keyword evidence="1" id="KW-0732">Signal</keyword>
<name>A0A2S8GLP7_9BACT</name>
<dbReference type="OrthoDB" id="278932at2"/>
<protein>
    <recommendedName>
        <fullName evidence="4">Beta-hexosaminidase bacterial type N-terminal domain-containing protein</fullName>
    </recommendedName>
</protein>
<proteinExistence type="predicted"/>
<organism evidence="2 3">
    <name type="scientific">Blastopirellula marina</name>
    <dbReference type="NCBI Taxonomy" id="124"/>
    <lineage>
        <taxon>Bacteria</taxon>
        <taxon>Pseudomonadati</taxon>
        <taxon>Planctomycetota</taxon>
        <taxon>Planctomycetia</taxon>
        <taxon>Pirellulales</taxon>
        <taxon>Pirellulaceae</taxon>
        <taxon>Blastopirellula</taxon>
    </lineage>
</organism>